<evidence type="ECO:0000313" key="1">
    <source>
        <dbReference type="EMBL" id="KAJ0085057.1"/>
    </source>
</evidence>
<reference evidence="2" key="1">
    <citation type="journal article" date="2023" name="G3 (Bethesda)">
        <title>Genome assembly and association tests identify interacting loci associated with vigor, precocity, and sex in interspecific pistachio rootstocks.</title>
        <authorList>
            <person name="Palmer W."/>
            <person name="Jacygrad E."/>
            <person name="Sagayaradj S."/>
            <person name="Cavanaugh K."/>
            <person name="Han R."/>
            <person name="Bertier L."/>
            <person name="Beede B."/>
            <person name="Kafkas S."/>
            <person name="Golino D."/>
            <person name="Preece J."/>
            <person name="Michelmore R."/>
        </authorList>
    </citation>
    <scope>NUCLEOTIDE SEQUENCE [LARGE SCALE GENOMIC DNA]</scope>
</reference>
<proteinExistence type="predicted"/>
<comment type="caution">
    <text evidence="1">The sequence shown here is derived from an EMBL/GenBank/DDBJ whole genome shotgun (WGS) entry which is preliminary data.</text>
</comment>
<sequence>MTRTQQHISQTSNISMARFSRRQQHHQLPQSLQFLYPRRLFSPTRRAFRWLLITLAFIAIVPPVFFHFRLRHFHQMQLEKCGWLNDPPFVCAHGGDSTNAFPNTMAAYRSALHSQVDCIEIDVSRSSDGALFALHDRVWEVIWFKICFGRDLQRISGNSTSKVGHLSMKEIKGLGASRQADYKSNDQEIPTIEDALTFVSNSVKQVILDAKVGPPLYEKGLAEDILSVVSYYCSSAPLILFNNAILVHDLICFFPIFVFSHENDK</sequence>
<gene>
    <name evidence="1" type="ORF">Patl1_07103</name>
</gene>
<dbReference type="Proteomes" id="UP001164250">
    <property type="component" value="Chromosome 10"/>
</dbReference>
<keyword evidence="2" id="KW-1185">Reference proteome</keyword>
<name>A0ACC1AFL1_9ROSI</name>
<accession>A0ACC1AFL1</accession>
<protein>
    <submittedName>
        <fullName evidence="1">Uncharacterized protein</fullName>
    </submittedName>
</protein>
<organism evidence="1 2">
    <name type="scientific">Pistacia atlantica</name>
    <dbReference type="NCBI Taxonomy" id="434234"/>
    <lineage>
        <taxon>Eukaryota</taxon>
        <taxon>Viridiplantae</taxon>
        <taxon>Streptophyta</taxon>
        <taxon>Embryophyta</taxon>
        <taxon>Tracheophyta</taxon>
        <taxon>Spermatophyta</taxon>
        <taxon>Magnoliopsida</taxon>
        <taxon>eudicotyledons</taxon>
        <taxon>Gunneridae</taxon>
        <taxon>Pentapetalae</taxon>
        <taxon>rosids</taxon>
        <taxon>malvids</taxon>
        <taxon>Sapindales</taxon>
        <taxon>Anacardiaceae</taxon>
        <taxon>Pistacia</taxon>
    </lineage>
</organism>
<evidence type="ECO:0000313" key="2">
    <source>
        <dbReference type="Proteomes" id="UP001164250"/>
    </source>
</evidence>
<dbReference type="EMBL" id="CM047906">
    <property type="protein sequence ID" value="KAJ0085057.1"/>
    <property type="molecule type" value="Genomic_DNA"/>
</dbReference>